<keyword evidence="6" id="KW-0408">Iron</keyword>
<dbReference type="Proteomes" id="UP000430146">
    <property type="component" value="Unassembled WGS sequence"/>
</dbReference>
<dbReference type="Gene3D" id="2.40.30.10">
    <property type="entry name" value="Translation factors"/>
    <property type="match status" value="1"/>
</dbReference>
<sequence length="318" mass="33638">MSTLKLVVAGIDDTIAGIRTLTLAHPDGAPLPSFPAGSHIVVECGGPGRPANAYSLTGEGISPETYVISVLRCGDAATDGSSGSRWIHDELAAGDTVVTRPPRSAFAPVLRARRHLLVAAGIGITPMVSHLRSARLWGRDARLLYLHRAERPAYVDTVLSLTDHASIHTRRDEFVSELVISLADQPIGTHLYLCGPASFIDSVTTLAGELGWPGSRIHMEHFGSDALDPGEPFAVRVASTGEGFTVDPGVSLLEALESRGYDVASLCRRGVCGECRVPVSGGAITHRDLYLSDEEKCSGDSMMACVSRGSGDTLELTL</sequence>
<evidence type="ECO:0000259" key="9">
    <source>
        <dbReference type="PROSITE" id="PS51384"/>
    </source>
</evidence>
<dbReference type="OrthoDB" id="502624at2"/>
<keyword evidence="10" id="KW-0503">Monooxygenase</keyword>
<evidence type="ECO:0000313" key="11">
    <source>
        <dbReference type="Proteomes" id="UP000430146"/>
    </source>
</evidence>
<evidence type="ECO:0000313" key="10">
    <source>
        <dbReference type="EMBL" id="CAA0134879.1"/>
    </source>
</evidence>
<keyword evidence="11" id="KW-1185">Reference proteome</keyword>
<dbReference type="PANTHER" id="PTHR47354">
    <property type="entry name" value="NADH OXIDOREDUCTASE HCR"/>
    <property type="match status" value="1"/>
</dbReference>
<keyword evidence="7" id="KW-0411">Iron-sulfur</keyword>
<dbReference type="AlphaFoldDB" id="A0A5S9R8A6"/>
<dbReference type="InterPro" id="IPR001041">
    <property type="entry name" value="2Fe-2S_ferredoxin-type"/>
</dbReference>
<accession>A0A5S9R8A6</accession>
<dbReference type="PANTHER" id="PTHR47354:SF1">
    <property type="entry name" value="CARNITINE MONOOXYGENASE REDUCTASE SUBUNIT"/>
    <property type="match status" value="1"/>
</dbReference>
<evidence type="ECO:0000256" key="6">
    <source>
        <dbReference type="ARBA" id="ARBA00023004"/>
    </source>
</evidence>
<keyword evidence="4" id="KW-0479">Metal-binding</keyword>
<dbReference type="PRINTS" id="PR00409">
    <property type="entry name" value="PHDIOXRDTASE"/>
</dbReference>
<dbReference type="SUPFAM" id="SSF52343">
    <property type="entry name" value="Ferredoxin reductase-like, C-terminal NADP-linked domain"/>
    <property type="match status" value="1"/>
</dbReference>
<protein>
    <submittedName>
        <fullName evidence="10">Carnitine monooxygenase reductase subunit</fullName>
        <ecNumber evidence="10">1.14.13.-</ecNumber>
    </submittedName>
</protein>
<dbReference type="GO" id="GO:0051537">
    <property type="term" value="F:2 iron, 2 sulfur cluster binding"/>
    <property type="evidence" value="ECO:0007669"/>
    <property type="project" value="UniProtKB-KW"/>
</dbReference>
<dbReference type="InterPro" id="IPR050415">
    <property type="entry name" value="MRET"/>
</dbReference>
<organism evidence="10 11">
    <name type="scientific">Mycolicibacterium vanbaalenii</name>
    <name type="common">Mycobacterium vanbaalenii</name>
    <dbReference type="NCBI Taxonomy" id="110539"/>
    <lineage>
        <taxon>Bacteria</taxon>
        <taxon>Bacillati</taxon>
        <taxon>Actinomycetota</taxon>
        <taxon>Actinomycetes</taxon>
        <taxon>Mycobacteriales</taxon>
        <taxon>Mycobacteriaceae</taxon>
        <taxon>Mycolicibacterium</taxon>
    </lineage>
</organism>
<dbReference type="GO" id="GO:0046872">
    <property type="term" value="F:metal ion binding"/>
    <property type="evidence" value="ECO:0007669"/>
    <property type="project" value="UniProtKB-KW"/>
</dbReference>
<dbReference type="Gene3D" id="3.40.50.80">
    <property type="entry name" value="Nucleotide-binding domain of ferredoxin-NADP reductase (FNR) module"/>
    <property type="match status" value="1"/>
</dbReference>
<dbReference type="InterPro" id="IPR017927">
    <property type="entry name" value="FAD-bd_FR_type"/>
</dbReference>
<dbReference type="EMBL" id="CACSIP010000056">
    <property type="protein sequence ID" value="CAA0134879.1"/>
    <property type="molecule type" value="Genomic_DNA"/>
</dbReference>
<keyword evidence="5 10" id="KW-0560">Oxidoreductase</keyword>
<feature type="domain" description="2Fe-2S ferredoxin-type" evidence="8">
    <location>
        <begin position="233"/>
        <end position="318"/>
    </location>
</feature>
<dbReference type="CDD" id="cd00207">
    <property type="entry name" value="fer2"/>
    <property type="match status" value="1"/>
</dbReference>
<name>A0A5S9R8A6_MYCVN</name>
<dbReference type="InterPro" id="IPR012675">
    <property type="entry name" value="Beta-grasp_dom_sf"/>
</dbReference>
<dbReference type="InterPro" id="IPR039261">
    <property type="entry name" value="FNR_nucleotide-bd"/>
</dbReference>
<keyword evidence="2" id="KW-0285">Flavoprotein</keyword>
<dbReference type="PROSITE" id="PS51085">
    <property type="entry name" value="2FE2S_FER_2"/>
    <property type="match status" value="1"/>
</dbReference>
<feature type="domain" description="FAD-binding FR-type" evidence="9">
    <location>
        <begin position="1"/>
        <end position="109"/>
    </location>
</feature>
<evidence type="ECO:0000259" key="8">
    <source>
        <dbReference type="PROSITE" id="PS51085"/>
    </source>
</evidence>
<dbReference type="InterPro" id="IPR017938">
    <property type="entry name" value="Riboflavin_synthase-like_b-brl"/>
</dbReference>
<dbReference type="InterPro" id="IPR036010">
    <property type="entry name" value="2Fe-2S_ferredoxin-like_sf"/>
</dbReference>
<dbReference type="EC" id="1.14.13.-" evidence="10"/>
<evidence type="ECO:0000256" key="4">
    <source>
        <dbReference type="ARBA" id="ARBA00022723"/>
    </source>
</evidence>
<dbReference type="Pfam" id="PF00111">
    <property type="entry name" value="Fer2"/>
    <property type="match status" value="1"/>
</dbReference>
<dbReference type="Pfam" id="PF22290">
    <property type="entry name" value="DmmA-like_N"/>
    <property type="match status" value="1"/>
</dbReference>
<evidence type="ECO:0000256" key="1">
    <source>
        <dbReference type="ARBA" id="ARBA00001974"/>
    </source>
</evidence>
<proteinExistence type="predicted"/>
<evidence type="ECO:0000256" key="2">
    <source>
        <dbReference type="ARBA" id="ARBA00022630"/>
    </source>
</evidence>
<keyword evidence="3" id="KW-0001">2Fe-2S</keyword>
<dbReference type="Gene3D" id="3.10.20.30">
    <property type="match status" value="1"/>
</dbReference>
<comment type="cofactor">
    <cofactor evidence="1">
        <name>FAD</name>
        <dbReference type="ChEBI" id="CHEBI:57692"/>
    </cofactor>
</comment>
<reference evidence="10 11" key="1">
    <citation type="submission" date="2019-11" db="EMBL/GenBank/DDBJ databases">
        <authorList>
            <person name="Holert J."/>
        </authorList>
    </citation>
    <scope>NUCLEOTIDE SEQUENCE [LARGE SCALE GENOMIC DNA]</scope>
    <source>
        <strain evidence="10">BC8_1</strain>
    </source>
</reference>
<dbReference type="SUPFAM" id="SSF63380">
    <property type="entry name" value="Riboflavin synthase domain-like"/>
    <property type="match status" value="1"/>
</dbReference>
<gene>
    <name evidence="10" type="primary">yeaX</name>
    <name evidence="10" type="ORF">AELLOGFF_01903</name>
</gene>
<evidence type="ECO:0000256" key="5">
    <source>
        <dbReference type="ARBA" id="ARBA00023002"/>
    </source>
</evidence>
<dbReference type="PROSITE" id="PS51384">
    <property type="entry name" value="FAD_FR"/>
    <property type="match status" value="1"/>
</dbReference>
<dbReference type="GO" id="GO:0004497">
    <property type="term" value="F:monooxygenase activity"/>
    <property type="evidence" value="ECO:0007669"/>
    <property type="project" value="UniProtKB-KW"/>
</dbReference>
<dbReference type="InterPro" id="IPR054582">
    <property type="entry name" value="DmmA-like_N"/>
</dbReference>
<dbReference type="RefSeq" id="WP_159234908.1">
    <property type="nucleotide sequence ID" value="NZ_CACSIP010000056.1"/>
</dbReference>
<evidence type="ECO:0000256" key="3">
    <source>
        <dbReference type="ARBA" id="ARBA00022714"/>
    </source>
</evidence>
<dbReference type="CDD" id="cd06185">
    <property type="entry name" value="PDR_like"/>
    <property type="match status" value="1"/>
</dbReference>
<dbReference type="SUPFAM" id="SSF54292">
    <property type="entry name" value="2Fe-2S ferredoxin-like"/>
    <property type="match status" value="1"/>
</dbReference>
<evidence type="ECO:0000256" key="7">
    <source>
        <dbReference type="ARBA" id="ARBA00023014"/>
    </source>
</evidence>